<keyword evidence="1" id="KW-0812">Transmembrane</keyword>
<evidence type="ECO:0000256" key="1">
    <source>
        <dbReference type="SAM" id="Phobius"/>
    </source>
</evidence>
<proteinExistence type="predicted"/>
<reference evidence="2 3" key="1">
    <citation type="submission" date="2020-05" db="EMBL/GenBank/DDBJ databases">
        <title>Distinct polysaccharide utilization as determinants for interspecies competition between intestinal Prevotella spp.</title>
        <authorList>
            <person name="Galvez E.J.C."/>
            <person name="Iljazovic A."/>
            <person name="Strowig T."/>
        </authorList>
    </citation>
    <scope>NUCLEOTIDE SEQUENCE [LARGE SCALE GENOMIC DNA]</scope>
    <source>
        <strain evidence="2 3">PCHR</strain>
    </source>
</reference>
<keyword evidence="1" id="KW-1133">Transmembrane helix</keyword>
<gene>
    <name evidence="2" type="ORF">HPS54_04170</name>
</gene>
<dbReference type="Proteomes" id="UP000820977">
    <property type="component" value="Unassembled WGS sequence"/>
</dbReference>
<accession>A0ABX2AZN3</accession>
<feature type="transmembrane region" description="Helical" evidence="1">
    <location>
        <begin position="103"/>
        <end position="123"/>
    </location>
</feature>
<protein>
    <submittedName>
        <fullName evidence="2">SoxR reducing system RseC family protein</fullName>
    </submittedName>
</protein>
<comment type="caution">
    <text evidence="2">The sequence shown here is derived from an EMBL/GenBank/DDBJ whole genome shotgun (WGS) entry which is preliminary data.</text>
</comment>
<dbReference type="RefSeq" id="WP_172344215.1">
    <property type="nucleotide sequence ID" value="NZ_CASYYZ010000082.1"/>
</dbReference>
<organism evidence="2 3">
    <name type="scientific">Xylanibacter caecicola</name>
    <dbReference type="NCBI Taxonomy" id="2736294"/>
    <lineage>
        <taxon>Bacteria</taxon>
        <taxon>Pseudomonadati</taxon>
        <taxon>Bacteroidota</taxon>
        <taxon>Bacteroidia</taxon>
        <taxon>Bacteroidales</taxon>
        <taxon>Prevotellaceae</taxon>
        <taxon>Xylanibacter</taxon>
    </lineage>
</organism>
<dbReference type="Pfam" id="PF04246">
    <property type="entry name" value="RseC_MucC"/>
    <property type="match status" value="1"/>
</dbReference>
<feature type="transmembrane region" description="Helical" evidence="1">
    <location>
        <begin position="74"/>
        <end position="97"/>
    </location>
</feature>
<evidence type="ECO:0000313" key="3">
    <source>
        <dbReference type="Proteomes" id="UP000820977"/>
    </source>
</evidence>
<keyword evidence="1" id="KW-0472">Membrane</keyword>
<keyword evidence="3" id="KW-1185">Reference proteome</keyword>
<dbReference type="EMBL" id="JABKKJ010000004">
    <property type="protein sequence ID" value="NPE24721.1"/>
    <property type="molecule type" value="Genomic_DNA"/>
</dbReference>
<evidence type="ECO:0000313" key="2">
    <source>
        <dbReference type="EMBL" id="NPE24721.1"/>
    </source>
</evidence>
<sequence length="139" mass="14974">MNTTIKHSGVVESVTGDCIKVRIVQTSACVSCKVAGHCHASDKKDKTVDVYGTDTSGLNIGDEVMVVASESMGWFAVVLGFVLPFIIVVALLFAVLGVSGNELTAALASLFSLIPYFVLLYLCKDKIRKRISFTIERNV</sequence>
<name>A0ABX2AZN3_9BACT</name>